<evidence type="ECO:0000313" key="2">
    <source>
        <dbReference type="Proteomes" id="UP001211907"/>
    </source>
</evidence>
<dbReference type="Proteomes" id="UP001211907">
    <property type="component" value="Unassembled WGS sequence"/>
</dbReference>
<evidence type="ECO:0000313" key="1">
    <source>
        <dbReference type="EMBL" id="KAJ3107780.1"/>
    </source>
</evidence>
<dbReference type="AlphaFoldDB" id="A0AAD5STX4"/>
<gene>
    <name evidence="1" type="ORF">HK100_003526</name>
</gene>
<accession>A0AAD5STX4</accession>
<dbReference type="EMBL" id="JADGJH010001893">
    <property type="protein sequence ID" value="KAJ3107780.1"/>
    <property type="molecule type" value="Genomic_DNA"/>
</dbReference>
<keyword evidence="2" id="KW-1185">Reference proteome</keyword>
<organism evidence="1 2">
    <name type="scientific">Physocladia obscura</name>
    <dbReference type="NCBI Taxonomy" id="109957"/>
    <lineage>
        <taxon>Eukaryota</taxon>
        <taxon>Fungi</taxon>
        <taxon>Fungi incertae sedis</taxon>
        <taxon>Chytridiomycota</taxon>
        <taxon>Chytridiomycota incertae sedis</taxon>
        <taxon>Chytridiomycetes</taxon>
        <taxon>Chytridiales</taxon>
        <taxon>Chytriomycetaceae</taxon>
        <taxon>Physocladia</taxon>
    </lineage>
</organism>
<proteinExistence type="predicted"/>
<comment type="caution">
    <text evidence="1">The sequence shown here is derived from an EMBL/GenBank/DDBJ whole genome shotgun (WGS) entry which is preliminary data.</text>
</comment>
<name>A0AAD5STX4_9FUNG</name>
<reference evidence="1" key="1">
    <citation type="submission" date="2020-05" db="EMBL/GenBank/DDBJ databases">
        <title>Phylogenomic resolution of chytrid fungi.</title>
        <authorList>
            <person name="Stajich J.E."/>
            <person name="Amses K."/>
            <person name="Simmons R."/>
            <person name="Seto K."/>
            <person name="Myers J."/>
            <person name="Bonds A."/>
            <person name="Quandt C.A."/>
            <person name="Barry K."/>
            <person name="Liu P."/>
            <person name="Grigoriev I."/>
            <person name="Longcore J.E."/>
            <person name="James T.Y."/>
        </authorList>
    </citation>
    <scope>NUCLEOTIDE SEQUENCE</scope>
    <source>
        <strain evidence="1">JEL0513</strain>
    </source>
</reference>
<protein>
    <submittedName>
        <fullName evidence="1">Uncharacterized protein</fullName>
    </submittedName>
</protein>
<sequence length="235" mass="26226">MQSKAKHYQNSRVQQELAVLRQVVILANALTSTRAFGTSFAANSATQVSASPTRSMLVRALDALACDDSIVASLAPDLQYLISNPKSARWSCSLEGLNILEQAVIHQEHSVISLADLDFNTPANYTTEKENSQDAELIQSIMNSRIANEILLKNEVKTDLSFLRQHSSNFKIADFRNKSASFDQISPIRRPYIIPPVFLEEANSASSFWDSVVFDHATISENTEILRKFFGTWNL</sequence>